<protein>
    <recommendedName>
        <fullName evidence="4">Outer membrane protein beta-barrel domain-containing protein</fullName>
    </recommendedName>
</protein>
<organism evidence="2 3">
    <name type="scientific">candidate division WOR-3 bacterium RBG_13_43_14</name>
    <dbReference type="NCBI Taxonomy" id="1802590"/>
    <lineage>
        <taxon>Bacteria</taxon>
        <taxon>Bacteria division WOR-3</taxon>
    </lineage>
</organism>
<name>A0A1F4UAE1_UNCW3</name>
<reference evidence="2 3" key="1">
    <citation type="journal article" date="2016" name="Nat. Commun.">
        <title>Thousands of microbial genomes shed light on interconnected biogeochemical processes in an aquifer system.</title>
        <authorList>
            <person name="Anantharaman K."/>
            <person name="Brown C.T."/>
            <person name="Hug L.A."/>
            <person name="Sharon I."/>
            <person name="Castelle C.J."/>
            <person name="Probst A.J."/>
            <person name="Thomas B.C."/>
            <person name="Singh A."/>
            <person name="Wilkins M.J."/>
            <person name="Karaoz U."/>
            <person name="Brodie E.L."/>
            <person name="Williams K.H."/>
            <person name="Hubbard S.S."/>
            <person name="Banfield J.F."/>
        </authorList>
    </citation>
    <scope>NUCLEOTIDE SEQUENCE [LARGE SCALE GENOMIC DNA]</scope>
</reference>
<accession>A0A1F4UAE1</accession>
<evidence type="ECO:0008006" key="4">
    <source>
        <dbReference type="Google" id="ProtNLM"/>
    </source>
</evidence>
<evidence type="ECO:0000313" key="3">
    <source>
        <dbReference type="Proteomes" id="UP000177025"/>
    </source>
</evidence>
<dbReference type="EMBL" id="MEUM01000090">
    <property type="protein sequence ID" value="OGC41905.1"/>
    <property type="molecule type" value="Genomic_DNA"/>
</dbReference>
<dbReference type="SUPFAM" id="SSF56935">
    <property type="entry name" value="Porins"/>
    <property type="match status" value="1"/>
</dbReference>
<dbReference type="AlphaFoldDB" id="A0A1F4UAE1"/>
<gene>
    <name evidence="2" type="ORF">A2Y85_01055</name>
</gene>
<sequence>MFNKIITSLLIILVTGLAYAARPFFTDDAGTVEAGIHELEFGLDYWPDNSAVSVSFKHGLTNRMDIGIGFGHIFEPDEINGFTSLEIGLKYVLLTDLLAASVVVNPGDPSYVFNGILSHGFGPFCINLNTGYTVTTMPDDNSSIIYALGILYDFPRFTVGLEASGNDDNLDTWQIGGNICLIPALRFDLGLSGGFEDIGDSMLMTGGLHYEF</sequence>
<feature type="chain" id="PRO_5009514818" description="Outer membrane protein beta-barrel domain-containing protein" evidence="1">
    <location>
        <begin position="21"/>
        <end position="212"/>
    </location>
</feature>
<proteinExistence type="predicted"/>
<feature type="signal peptide" evidence="1">
    <location>
        <begin position="1"/>
        <end position="20"/>
    </location>
</feature>
<dbReference type="Proteomes" id="UP000177025">
    <property type="component" value="Unassembled WGS sequence"/>
</dbReference>
<comment type="caution">
    <text evidence="2">The sequence shown here is derived from an EMBL/GenBank/DDBJ whole genome shotgun (WGS) entry which is preliminary data.</text>
</comment>
<evidence type="ECO:0000256" key="1">
    <source>
        <dbReference type="SAM" id="SignalP"/>
    </source>
</evidence>
<evidence type="ECO:0000313" key="2">
    <source>
        <dbReference type="EMBL" id="OGC41905.1"/>
    </source>
</evidence>
<keyword evidence="1" id="KW-0732">Signal</keyword>